<feature type="domain" description="J" evidence="2">
    <location>
        <begin position="169"/>
        <end position="223"/>
    </location>
</feature>
<dbReference type="AlphaFoldDB" id="Q0A5Q0"/>
<evidence type="ECO:0000259" key="2">
    <source>
        <dbReference type="PROSITE" id="PS50076"/>
    </source>
</evidence>
<evidence type="ECO:0000256" key="1">
    <source>
        <dbReference type="ARBA" id="ARBA00023186"/>
    </source>
</evidence>
<protein>
    <submittedName>
        <fullName evidence="3">Heat shock protein DnaJ domain protein</fullName>
    </submittedName>
</protein>
<keyword evidence="4" id="KW-1185">Reference proteome</keyword>
<dbReference type="Gene3D" id="1.10.287.110">
    <property type="entry name" value="DnaJ domain"/>
    <property type="match status" value="1"/>
</dbReference>
<dbReference type="HOGENOM" id="CLU_103241_0_0_6"/>
<dbReference type="EMBL" id="CP000453">
    <property type="protein sequence ID" value="ABI57837.1"/>
    <property type="molecule type" value="Genomic_DNA"/>
</dbReference>
<keyword evidence="1" id="KW-0143">Chaperone</keyword>
<dbReference type="InterPro" id="IPR036869">
    <property type="entry name" value="J_dom_sf"/>
</dbReference>
<dbReference type="PROSITE" id="PS50076">
    <property type="entry name" value="DNAJ_2"/>
    <property type="match status" value="1"/>
</dbReference>
<dbReference type="CDD" id="cd06257">
    <property type="entry name" value="DnaJ"/>
    <property type="match status" value="1"/>
</dbReference>
<dbReference type="Proteomes" id="UP000001962">
    <property type="component" value="Chromosome"/>
</dbReference>
<dbReference type="KEGG" id="aeh:Mlg_2497"/>
<dbReference type="InterPro" id="IPR001623">
    <property type="entry name" value="DnaJ_domain"/>
</dbReference>
<dbReference type="Pfam" id="PF00226">
    <property type="entry name" value="DnaJ"/>
    <property type="match status" value="1"/>
</dbReference>
<dbReference type="eggNOG" id="COG2214">
    <property type="taxonomic scope" value="Bacteria"/>
</dbReference>
<dbReference type="SUPFAM" id="SSF46565">
    <property type="entry name" value="Chaperone J-domain"/>
    <property type="match status" value="1"/>
</dbReference>
<dbReference type="InterPro" id="IPR021059">
    <property type="entry name" value="DnaJ-related_N"/>
</dbReference>
<gene>
    <name evidence="3" type="ordered locus">Mlg_2497</name>
</gene>
<reference evidence="4" key="1">
    <citation type="submission" date="2006-08" db="EMBL/GenBank/DDBJ databases">
        <title>Complete sequence of Alkalilimnicola ehrilichei MLHE-1.</title>
        <authorList>
            <person name="Copeland A."/>
            <person name="Lucas S."/>
            <person name="Lapidus A."/>
            <person name="Barry K."/>
            <person name="Detter J.C."/>
            <person name="Glavina del Rio T."/>
            <person name="Hammon N."/>
            <person name="Israni S."/>
            <person name="Dalin E."/>
            <person name="Tice H."/>
            <person name="Pitluck S."/>
            <person name="Sims D."/>
            <person name="Brettin T."/>
            <person name="Bruce D."/>
            <person name="Han C."/>
            <person name="Tapia R."/>
            <person name="Gilna P."/>
            <person name="Schmutz J."/>
            <person name="Larimer F."/>
            <person name="Land M."/>
            <person name="Hauser L."/>
            <person name="Kyrpides N."/>
            <person name="Mikhailova N."/>
            <person name="Oremland R.S."/>
            <person name="Hoeft S.E."/>
            <person name="Switzer-Blum J."/>
            <person name="Kulp T."/>
            <person name="King G."/>
            <person name="Tabita R."/>
            <person name="Witte B."/>
            <person name="Santini J.M."/>
            <person name="Basu P."/>
            <person name="Hollibaugh J.T."/>
            <person name="Xie G."/>
            <person name="Stolz J.F."/>
            <person name="Richardson P."/>
        </authorList>
    </citation>
    <scope>NUCLEOTIDE SEQUENCE [LARGE SCALE GENOMIC DNA]</scope>
    <source>
        <strain evidence="4">ATCC BAA-1101 / DSM 17681 / MLHE-1</strain>
    </source>
</reference>
<dbReference type="SMART" id="SM00271">
    <property type="entry name" value="DnaJ"/>
    <property type="match status" value="1"/>
</dbReference>
<evidence type="ECO:0000313" key="4">
    <source>
        <dbReference type="Proteomes" id="UP000001962"/>
    </source>
</evidence>
<keyword evidence="3" id="KW-0346">Stress response</keyword>
<proteinExistence type="predicted"/>
<accession>Q0A5Q0</accession>
<organism evidence="3 4">
    <name type="scientific">Alkalilimnicola ehrlichii (strain ATCC BAA-1101 / DSM 17681 / MLHE-1)</name>
    <dbReference type="NCBI Taxonomy" id="187272"/>
    <lineage>
        <taxon>Bacteria</taxon>
        <taxon>Pseudomonadati</taxon>
        <taxon>Pseudomonadota</taxon>
        <taxon>Gammaproteobacteria</taxon>
        <taxon>Chromatiales</taxon>
        <taxon>Ectothiorhodospiraceae</taxon>
        <taxon>Alkalilimnicola</taxon>
    </lineage>
</organism>
<name>Q0A5Q0_ALKEH</name>
<evidence type="ECO:0000313" key="3">
    <source>
        <dbReference type="EMBL" id="ABI57837.1"/>
    </source>
</evidence>
<sequence>MRPAAGLGWAAGAPYPILPAMHVPPEQDLEPLLPQILTVLRANPDGLSEFELVRALDEAAVGPFRREALRDTAELFRSHFLLFHCLYRLRQRLRERGEDLLIHCTRIALAPGPSPAASTNAPATPLSVADPLAAYYLDLKHLAAADLASVEAMLADGWRRIRRGGHREQALAELELREPVSDKQIRRQYRRLVMRHHPDRGGDTTRMQQVVRAMETLGLARNR</sequence>
<dbReference type="Pfam" id="PF12339">
    <property type="entry name" value="DNAJ_related"/>
    <property type="match status" value="1"/>
</dbReference>